<dbReference type="Gene3D" id="1.10.3210.10">
    <property type="entry name" value="Hypothetical protein af1432"/>
    <property type="match status" value="1"/>
</dbReference>
<dbReference type="eggNOG" id="COG1418">
    <property type="taxonomic scope" value="Bacteria"/>
</dbReference>
<dbReference type="RefSeq" id="WP_020886628.1">
    <property type="nucleotide sequence ID" value="NZ_ATHI01000009.1"/>
</dbReference>
<protein>
    <submittedName>
        <fullName evidence="2">Metal dependent phosphohydrolase</fullName>
    </submittedName>
</protein>
<dbReference type="PATRIC" id="fig|1121439.3.peg.1147"/>
<dbReference type="Pfam" id="PF01966">
    <property type="entry name" value="HD"/>
    <property type="match status" value="1"/>
</dbReference>
<evidence type="ECO:0000259" key="1">
    <source>
        <dbReference type="PROSITE" id="PS51831"/>
    </source>
</evidence>
<dbReference type="Proteomes" id="UP000014975">
    <property type="component" value="Unassembled WGS sequence"/>
</dbReference>
<evidence type="ECO:0000313" key="3">
    <source>
        <dbReference type="Proteomes" id="UP000014975"/>
    </source>
</evidence>
<organism evidence="2 3">
    <name type="scientific">Alkalidesulfovibrio alkalitolerans DSM 16529</name>
    <dbReference type="NCBI Taxonomy" id="1121439"/>
    <lineage>
        <taxon>Bacteria</taxon>
        <taxon>Pseudomonadati</taxon>
        <taxon>Thermodesulfobacteriota</taxon>
        <taxon>Desulfovibrionia</taxon>
        <taxon>Desulfovibrionales</taxon>
        <taxon>Desulfovibrionaceae</taxon>
        <taxon>Alkalidesulfovibrio</taxon>
    </lineage>
</organism>
<dbReference type="PROSITE" id="PS51831">
    <property type="entry name" value="HD"/>
    <property type="match status" value="1"/>
</dbReference>
<dbReference type="InterPro" id="IPR006674">
    <property type="entry name" value="HD_domain"/>
</dbReference>
<comment type="caution">
    <text evidence="2">The sequence shown here is derived from an EMBL/GenBank/DDBJ whole genome shotgun (WGS) entry which is preliminary data.</text>
</comment>
<dbReference type="AlphaFoldDB" id="S7TD16"/>
<dbReference type="CDD" id="cd00077">
    <property type="entry name" value="HDc"/>
    <property type="match status" value="1"/>
</dbReference>
<dbReference type="NCBIfam" id="TIGR00277">
    <property type="entry name" value="HDIG"/>
    <property type="match status" value="1"/>
</dbReference>
<dbReference type="EMBL" id="ATHI01000009">
    <property type="protein sequence ID" value="EPR34551.1"/>
    <property type="molecule type" value="Genomic_DNA"/>
</dbReference>
<evidence type="ECO:0000313" key="2">
    <source>
        <dbReference type="EMBL" id="EPR34551.1"/>
    </source>
</evidence>
<dbReference type="STRING" id="1121439.dsat_2743"/>
<dbReference type="InterPro" id="IPR003607">
    <property type="entry name" value="HD/PDEase_dom"/>
</dbReference>
<name>S7TD16_9BACT</name>
<dbReference type="InterPro" id="IPR006675">
    <property type="entry name" value="HDIG_dom"/>
</dbReference>
<gene>
    <name evidence="2" type="ORF">dsat_2743</name>
</gene>
<dbReference type="OrthoDB" id="9797344at2"/>
<proteinExistence type="predicted"/>
<dbReference type="SUPFAM" id="SSF109604">
    <property type="entry name" value="HD-domain/PDEase-like"/>
    <property type="match status" value="1"/>
</dbReference>
<reference evidence="2 3" key="1">
    <citation type="journal article" date="2013" name="Genome Announc.">
        <title>Draft genome sequences for three mercury-methylating, sulfate-reducing bacteria.</title>
        <authorList>
            <person name="Brown S.D."/>
            <person name="Hurt R.A.Jr."/>
            <person name="Gilmour C.C."/>
            <person name="Elias D.A."/>
        </authorList>
    </citation>
    <scope>NUCLEOTIDE SEQUENCE [LARGE SCALE GENOMIC DNA]</scope>
    <source>
        <strain evidence="2 3">DSM 16529</strain>
    </source>
</reference>
<accession>S7TD16</accession>
<keyword evidence="3" id="KW-1185">Reference proteome</keyword>
<keyword evidence="2" id="KW-0378">Hydrolase</keyword>
<feature type="domain" description="HD" evidence="1">
    <location>
        <begin position="26"/>
        <end position="148"/>
    </location>
</feature>
<sequence length="258" mass="29090">MPVELFETYCRSFLDGSEGDLAYRVKLDHSLRVRDEAARLAKIHAVELDRLGVSAETAALAGLLHDAGRFEQFRRFQTFNDRVSVNHATLSVRVIRRENFLAHLSPAGQRLVLGAIMLHNRKIVRSPASTPLGYLARLLRDADKLDIYRVMLDYFTPGGDRHAFMTLDAKPHATAYTPEVLDDVLAGRMVDYARLCWENDFKLLMLAWVHDLNLPGTAKAFLERGFVGRVLSLLPDNPDVRKAGHILADTLARRAEET</sequence>
<dbReference type="GO" id="GO:0016787">
    <property type="term" value="F:hydrolase activity"/>
    <property type="evidence" value="ECO:0007669"/>
    <property type="project" value="UniProtKB-KW"/>
</dbReference>